<dbReference type="EMBL" id="JAMZFW010000006">
    <property type="protein sequence ID" value="MCP1101987.1"/>
    <property type="molecule type" value="Genomic_DNA"/>
</dbReference>
<reference evidence="5 6" key="1">
    <citation type="journal article" date="2022" name="Genome Biol. Evol.">
        <title>Host diet, physiology and behaviors set the stage for Lachnospiraceae cladogenesis.</title>
        <authorList>
            <person name="Vera-Ponce De Leon A."/>
            <person name="Schneider M."/>
            <person name="Jahnes B.C."/>
            <person name="Sadowski V."/>
            <person name="Camuy-Velez L.A."/>
            <person name="Duan J."/>
            <person name="Sabree Z.L."/>
        </authorList>
    </citation>
    <scope>NUCLEOTIDE SEQUENCE [LARGE SCALE GENOMIC DNA]</scope>
    <source>
        <strain evidence="5 6">PAL113</strain>
    </source>
</reference>
<dbReference type="Gene3D" id="1.10.10.2910">
    <property type="match status" value="1"/>
</dbReference>
<dbReference type="RefSeq" id="WP_262065775.1">
    <property type="nucleotide sequence ID" value="NZ_JAMXOD010000006.1"/>
</dbReference>
<feature type="compositionally biased region" description="Basic and acidic residues" evidence="2">
    <location>
        <begin position="333"/>
        <end position="342"/>
    </location>
</feature>
<feature type="domain" description="IrrE N-terminal-like" evidence="3">
    <location>
        <begin position="183"/>
        <end position="285"/>
    </location>
</feature>
<comment type="caution">
    <text evidence="5">The sequence shown here is derived from an EMBL/GenBank/DDBJ whole genome shotgun (WGS) entry which is preliminary data.</text>
</comment>
<dbReference type="InterPro" id="IPR010359">
    <property type="entry name" value="IrrE_HExxH"/>
</dbReference>
<evidence type="ECO:0000313" key="5">
    <source>
        <dbReference type="EMBL" id="MCP1101987.1"/>
    </source>
</evidence>
<proteinExistence type="predicted"/>
<feature type="region of interest" description="Disordered" evidence="2">
    <location>
        <begin position="333"/>
        <end position="358"/>
    </location>
</feature>
<sequence>MKKQSYNKEAWKKSLIEKEEKARQYVEEFGKSYQENPERLAELFEFGAKFPRYSYKNQVLIQSQNEFALFVQSFDRWKDEGWHVEKGEKGLMVWVPVTATFLKIDGKEIPLIGATKEQKENYKKGIIEGEQRLRFKLGTVFDISQTDFPKERYPEYFSVGYDSKEHQELTQAIIEFSNDVLHCPVEFSNVSSIALRGMYYPDENKIIINEKLNDTEKLSTLSHELGHALIHQGENSSSVAKKEYEADAVSILLQSHQGIPLSESRKAHFANHYKEHVSELESKYSNLSQLLKEKKIQESLEKSFNEAHSVFKEHMPALEYRYKKNTCKDMKESFSPKAERKMSISKASLNREEKKLKL</sequence>
<feature type="compositionally biased region" description="Basic and acidic residues" evidence="2">
    <location>
        <begin position="349"/>
        <end position="358"/>
    </location>
</feature>
<keyword evidence="1" id="KW-0175">Coiled coil</keyword>
<evidence type="ECO:0000256" key="1">
    <source>
        <dbReference type="SAM" id="Coils"/>
    </source>
</evidence>
<evidence type="ECO:0000256" key="2">
    <source>
        <dbReference type="SAM" id="MobiDB-lite"/>
    </source>
</evidence>
<feature type="domain" description="N-terminal" evidence="4">
    <location>
        <begin position="40"/>
        <end position="120"/>
    </location>
</feature>
<keyword evidence="6" id="KW-1185">Reference proteome</keyword>
<name>A0ABT1EAK5_9FIRM</name>
<evidence type="ECO:0000313" key="6">
    <source>
        <dbReference type="Proteomes" id="UP001523566"/>
    </source>
</evidence>
<dbReference type="InterPro" id="IPR013610">
    <property type="entry name" value="ArdC_N"/>
</dbReference>
<organism evidence="5 6">
    <name type="scientific">Aequitasia blattaphilus</name>
    <dbReference type="NCBI Taxonomy" id="2949332"/>
    <lineage>
        <taxon>Bacteria</taxon>
        <taxon>Bacillati</taxon>
        <taxon>Bacillota</taxon>
        <taxon>Clostridia</taxon>
        <taxon>Lachnospirales</taxon>
        <taxon>Lachnospiraceae</taxon>
        <taxon>Aequitasia</taxon>
    </lineage>
</organism>
<feature type="coiled-coil region" evidence="1">
    <location>
        <begin position="270"/>
        <end position="297"/>
    </location>
</feature>
<gene>
    <name evidence="5" type="ORF">NK125_06095</name>
</gene>
<evidence type="ECO:0000259" key="3">
    <source>
        <dbReference type="Pfam" id="PF06114"/>
    </source>
</evidence>
<dbReference type="Pfam" id="PF08401">
    <property type="entry name" value="ArdcN"/>
    <property type="match status" value="1"/>
</dbReference>
<dbReference type="Proteomes" id="UP001523566">
    <property type="component" value="Unassembled WGS sequence"/>
</dbReference>
<protein>
    <submittedName>
        <fullName evidence="5">ImmA/IrrE family metallo-endopeptidase</fullName>
    </submittedName>
</protein>
<dbReference type="Pfam" id="PF06114">
    <property type="entry name" value="Peptidase_M78"/>
    <property type="match status" value="1"/>
</dbReference>
<accession>A0ABT1EAK5</accession>
<evidence type="ECO:0000259" key="4">
    <source>
        <dbReference type="Pfam" id="PF08401"/>
    </source>
</evidence>